<dbReference type="Gene3D" id="3.90.950.20">
    <property type="entry name" value="CinA-like"/>
    <property type="match status" value="1"/>
</dbReference>
<dbReference type="InterPro" id="IPR008136">
    <property type="entry name" value="CinA_C"/>
</dbReference>
<feature type="domain" description="CinA C-terminal" evidence="1">
    <location>
        <begin position="4"/>
        <end position="156"/>
    </location>
</feature>
<evidence type="ECO:0000313" key="2">
    <source>
        <dbReference type="EMBL" id="ROR29838.1"/>
    </source>
</evidence>
<name>A0A3N1XU92_9GAMM</name>
<dbReference type="NCBIfam" id="TIGR00199">
    <property type="entry name" value="PncC_domain"/>
    <property type="match status" value="1"/>
</dbReference>
<dbReference type="EMBL" id="RJVI01000003">
    <property type="protein sequence ID" value="ROR29838.1"/>
    <property type="molecule type" value="Genomic_DNA"/>
</dbReference>
<sequence>MTLELAADVGRLLLARGWRLATAESCTGGLVAKMLTDVPGSSGWFDRGLVTYSNEAKQALLGVRGETLARHGAVSEETVREMAAGLLARAPVEVVVAVSGIAGPAGGSPDKPVGTVWLAWAVRGGAVRTQRARFAGDRAAVREQAARTALEGVRALLAGD</sequence>
<evidence type="ECO:0000259" key="1">
    <source>
        <dbReference type="Pfam" id="PF02464"/>
    </source>
</evidence>
<dbReference type="RefSeq" id="WP_123402220.1">
    <property type="nucleotide sequence ID" value="NZ_RJVI01000003.1"/>
</dbReference>
<organism evidence="2 3">
    <name type="scientific">Inmirania thermothiophila</name>
    <dbReference type="NCBI Taxonomy" id="1750597"/>
    <lineage>
        <taxon>Bacteria</taxon>
        <taxon>Pseudomonadati</taxon>
        <taxon>Pseudomonadota</taxon>
        <taxon>Gammaproteobacteria</taxon>
        <taxon>Chromatiales</taxon>
        <taxon>Ectothiorhodospiraceae</taxon>
        <taxon>Inmirania</taxon>
    </lineage>
</organism>
<dbReference type="OrthoDB" id="9801454at2"/>
<dbReference type="Pfam" id="PF02464">
    <property type="entry name" value="CinA"/>
    <property type="match status" value="1"/>
</dbReference>
<protein>
    <submittedName>
        <fullName evidence="2">Nicotinamide-nucleotide amidase</fullName>
    </submittedName>
</protein>
<dbReference type="AlphaFoldDB" id="A0A3N1XU92"/>
<gene>
    <name evidence="2" type="ORF">EDC57_2516</name>
</gene>
<dbReference type="InterPro" id="IPR036653">
    <property type="entry name" value="CinA-like_C"/>
</dbReference>
<accession>A0A3N1XU92</accession>
<keyword evidence="3" id="KW-1185">Reference proteome</keyword>
<evidence type="ECO:0000313" key="3">
    <source>
        <dbReference type="Proteomes" id="UP000276634"/>
    </source>
</evidence>
<reference evidence="2 3" key="1">
    <citation type="submission" date="2018-11" db="EMBL/GenBank/DDBJ databases">
        <title>Genomic Encyclopedia of Type Strains, Phase IV (KMG-IV): sequencing the most valuable type-strain genomes for metagenomic binning, comparative biology and taxonomic classification.</title>
        <authorList>
            <person name="Goeker M."/>
        </authorList>
    </citation>
    <scope>NUCLEOTIDE SEQUENCE [LARGE SCALE GENOMIC DNA]</scope>
    <source>
        <strain evidence="2 3">DSM 100275</strain>
    </source>
</reference>
<comment type="caution">
    <text evidence="2">The sequence shown here is derived from an EMBL/GenBank/DDBJ whole genome shotgun (WGS) entry which is preliminary data.</text>
</comment>
<dbReference type="SUPFAM" id="SSF142433">
    <property type="entry name" value="CinA-like"/>
    <property type="match status" value="1"/>
</dbReference>
<proteinExistence type="predicted"/>
<dbReference type="Proteomes" id="UP000276634">
    <property type="component" value="Unassembled WGS sequence"/>
</dbReference>